<dbReference type="InterPro" id="IPR033954">
    <property type="entry name" value="DiS-bond_Isoase_DsbC/G"/>
</dbReference>
<name>A0A4R1L0H3_9PAST</name>
<evidence type="ECO:0000256" key="2">
    <source>
        <dbReference type="ARBA" id="ARBA00009813"/>
    </source>
</evidence>
<keyword evidence="3 7" id="KW-0732">Signal</keyword>
<comment type="similarity">
    <text evidence="2 7">Belongs to the thioredoxin family. DsbC subfamily.</text>
</comment>
<evidence type="ECO:0000259" key="8">
    <source>
        <dbReference type="Pfam" id="PF10411"/>
    </source>
</evidence>
<dbReference type="Gene3D" id="3.10.450.70">
    <property type="entry name" value="Disulphide bond isomerase, DsbC/G, N-terminal"/>
    <property type="match status" value="1"/>
</dbReference>
<feature type="signal peptide" evidence="7">
    <location>
        <begin position="1"/>
        <end position="23"/>
    </location>
</feature>
<dbReference type="PANTHER" id="PTHR35272">
    <property type="entry name" value="THIOL:DISULFIDE INTERCHANGE PROTEIN DSBC-RELATED"/>
    <property type="match status" value="1"/>
</dbReference>
<dbReference type="SUPFAM" id="SSF52833">
    <property type="entry name" value="Thioredoxin-like"/>
    <property type="match status" value="1"/>
</dbReference>
<dbReference type="NCBIfam" id="NF008129">
    <property type="entry name" value="PRK10877.1"/>
    <property type="match status" value="1"/>
</dbReference>
<reference evidence="10 11" key="1">
    <citation type="submission" date="2019-03" db="EMBL/GenBank/DDBJ databases">
        <title>Genomic Encyclopedia of Type Strains, Phase IV (KMG-IV): sequencing the most valuable type-strain genomes for metagenomic binning, comparative biology and taxonomic classification.</title>
        <authorList>
            <person name="Goeker M."/>
        </authorList>
    </citation>
    <scope>NUCLEOTIDE SEQUENCE [LARGE SCALE GENOMIC DNA]</scope>
    <source>
        <strain evidence="10 11">DSM 10053</strain>
    </source>
</reference>
<dbReference type="EMBL" id="SMGJ01000002">
    <property type="protein sequence ID" value="TCK70477.1"/>
    <property type="molecule type" value="Genomic_DNA"/>
</dbReference>
<comment type="function">
    <text evidence="7">Required for disulfide bond formation in some periplasmic proteins. Acts by transferring its disulfide bond to other proteins and is reduced in the process.</text>
</comment>
<protein>
    <recommendedName>
        <fullName evidence="7">Thiol:disulfide interchange protein</fullName>
    </recommendedName>
</protein>
<comment type="subcellular location">
    <subcellularLocation>
        <location evidence="1 7">Periplasm</location>
    </subcellularLocation>
</comment>
<sequence length="234" mass="26119">MENKMYKIFTAVFLSFLAFHAIADDKAIIAKLTKMGLQQVEVNDSPIQGLKTVNTEEGILYASDDAKYILHGKLYELTDKGPVDVSAKSLMARLESYKNDMIIYPAKHEKHVVTVFMDISCYYCHKLHEQMKEYNAQGITVRYLAFPRRGVASNDQTAQQMEAIFTAQDPMQALNDAEQGNLPKQLKTPNVVVKHYKLGIAFGVQGTPAIVTENGEVIGGYLEPKALLAELTNN</sequence>
<dbReference type="InterPro" id="IPR036249">
    <property type="entry name" value="Thioredoxin-like_sf"/>
</dbReference>
<dbReference type="PANTHER" id="PTHR35272:SF3">
    <property type="entry name" value="THIOL:DISULFIDE INTERCHANGE PROTEIN DSBC"/>
    <property type="match status" value="1"/>
</dbReference>
<proteinExistence type="inferred from homology"/>
<evidence type="ECO:0000256" key="3">
    <source>
        <dbReference type="ARBA" id="ARBA00022729"/>
    </source>
</evidence>
<evidence type="ECO:0000256" key="5">
    <source>
        <dbReference type="ARBA" id="ARBA00023157"/>
    </source>
</evidence>
<evidence type="ECO:0000256" key="1">
    <source>
        <dbReference type="ARBA" id="ARBA00004418"/>
    </source>
</evidence>
<dbReference type="InterPro" id="IPR018950">
    <property type="entry name" value="DiS-bond_isomerase_DsbC/G_N"/>
</dbReference>
<feature type="chain" id="PRO_5020884251" description="Thiol:disulfide interchange protein" evidence="7">
    <location>
        <begin position="24"/>
        <end position="234"/>
    </location>
</feature>
<keyword evidence="6 7" id="KW-0676">Redox-active center</keyword>
<comment type="caution">
    <text evidence="10">The sequence shown here is derived from an EMBL/GenBank/DDBJ whole genome shotgun (WGS) entry which is preliminary data.</text>
</comment>
<keyword evidence="5" id="KW-1015">Disulfide bond</keyword>
<evidence type="ECO:0000256" key="6">
    <source>
        <dbReference type="ARBA" id="ARBA00023284"/>
    </source>
</evidence>
<gene>
    <name evidence="10" type="ORF">EV692_0753</name>
</gene>
<accession>A0A4R1L0H3</accession>
<evidence type="ECO:0000313" key="11">
    <source>
        <dbReference type="Proteomes" id="UP000295496"/>
    </source>
</evidence>
<evidence type="ECO:0000259" key="9">
    <source>
        <dbReference type="Pfam" id="PF13098"/>
    </source>
</evidence>
<dbReference type="InterPro" id="IPR051470">
    <property type="entry name" value="Thiol:disulfide_interchange"/>
</dbReference>
<dbReference type="Pfam" id="PF13098">
    <property type="entry name" value="Thioredoxin_2"/>
    <property type="match status" value="1"/>
</dbReference>
<dbReference type="Proteomes" id="UP000295496">
    <property type="component" value="Unassembled WGS sequence"/>
</dbReference>
<dbReference type="Gene3D" id="3.40.30.10">
    <property type="entry name" value="Glutaredoxin"/>
    <property type="match status" value="1"/>
</dbReference>
<dbReference type="SUPFAM" id="SSF54423">
    <property type="entry name" value="DsbC/DsbG N-terminal domain-like"/>
    <property type="match status" value="1"/>
</dbReference>
<dbReference type="InterPro" id="IPR009094">
    <property type="entry name" value="DiS-bond_isomerase_DsbC/G_N_sf"/>
</dbReference>
<evidence type="ECO:0000256" key="4">
    <source>
        <dbReference type="ARBA" id="ARBA00022764"/>
    </source>
</evidence>
<organism evidence="10 11">
    <name type="scientific">Lonepinella koalarum</name>
    <dbReference type="NCBI Taxonomy" id="53417"/>
    <lineage>
        <taxon>Bacteria</taxon>
        <taxon>Pseudomonadati</taxon>
        <taxon>Pseudomonadota</taxon>
        <taxon>Gammaproteobacteria</taxon>
        <taxon>Pasteurellales</taxon>
        <taxon>Pasteurellaceae</taxon>
        <taxon>Lonepinella</taxon>
    </lineage>
</organism>
<evidence type="ECO:0000313" key="10">
    <source>
        <dbReference type="EMBL" id="TCK70477.1"/>
    </source>
</evidence>
<feature type="domain" description="Thioredoxin-like fold" evidence="9">
    <location>
        <begin position="106"/>
        <end position="231"/>
    </location>
</feature>
<dbReference type="GO" id="GO:0042597">
    <property type="term" value="C:periplasmic space"/>
    <property type="evidence" value="ECO:0007669"/>
    <property type="project" value="UniProtKB-SubCell"/>
</dbReference>
<feature type="domain" description="Disulphide bond isomerase DsbC/G N-terminal" evidence="8">
    <location>
        <begin position="21"/>
        <end position="80"/>
    </location>
</feature>
<dbReference type="InterPro" id="IPR012336">
    <property type="entry name" value="Thioredoxin-like_fold"/>
</dbReference>
<keyword evidence="4 7" id="KW-0574">Periplasm</keyword>
<dbReference type="AlphaFoldDB" id="A0A4R1L0H3"/>
<dbReference type="Pfam" id="PF10411">
    <property type="entry name" value="DsbC_N"/>
    <property type="match status" value="1"/>
</dbReference>
<dbReference type="CDD" id="cd03020">
    <property type="entry name" value="DsbA_DsbC_DsbG"/>
    <property type="match status" value="1"/>
</dbReference>
<evidence type="ECO:0000256" key="7">
    <source>
        <dbReference type="RuleBase" id="RU364038"/>
    </source>
</evidence>
<keyword evidence="11" id="KW-1185">Reference proteome</keyword>